<dbReference type="PANTHER" id="PTHR11571">
    <property type="entry name" value="GLUTATHIONE S-TRANSFERASE"/>
    <property type="match status" value="1"/>
</dbReference>
<evidence type="ECO:0000256" key="3">
    <source>
        <dbReference type="ARBA" id="ARBA00011738"/>
    </source>
</evidence>
<evidence type="ECO:0000259" key="7">
    <source>
        <dbReference type="PROSITE" id="PS50404"/>
    </source>
</evidence>
<dbReference type="SUPFAM" id="SSF52833">
    <property type="entry name" value="Thioredoxin-like"/>
    <property type="match status" value="1"/>
</dbReference>
<comment type="subunit">
    <text evidence="3">Homodimer.</text>
</comment>
<organism evidence="9">
    <name type="scientific">Tetranychus cinnabarinus</name>
    <name type="common">Carmine spider mite</name>
    <name type="synonym">Acarus cinnabarinus</name>
    <dbReference type="NCBI Taxonomy" id="93129"/>
    <lineage>
        <taxon>Eukaryota</taxon>
        <taxon>Metazoa</taxon>
        <taxon>Ecdysozoa</taxon>
        <taxon>Arthropoda</taxon>
        <taxon>Chelicerata</taxon>
        <taxon>Arachnida</taxon>
        <taxon>Acari</taxon>
        <taxon>Acariformes</taxon>
        <taxon>Trombidiformes</taxon>
        <taxon>Prostigmata</taxon>
        <taxon>Eleutherengona</taxon>
        <taxon>Raphignathae</taxon>
        <taxon>Tetranychoidea</taxon>
        <taxon>Tetranychidae</taxon>
        <taxon>Tetranychus</taxon>
    </lineage>
</organism>
<dbReference type="SFLD" id="SFLDG01205">
    <property type="entry name" value="AMPS.1"/>
    <property type="match status" value="1"/>
</dbReference>
<dbReference type="Gene3D" id="1.20.1050.10">
    <property type="match status" value="1"/>
</dbReference>
<dbReference type="InterPro" id="IPR036249">
    <property type="entry name" value="Thioredoxin-like_sf"/>
</dbReference>
<dbReference type="InterPro" id="IPR036282">
    <property type="entry name" value="Glutathione-S-Trfase_C_sf"/>
</dbReference>
<feature type="domain" description="GST C-terminal" evidence="8">
    <location>
        <begin position="92"/>
        <end position="220"/>
    </location>
</feature>
<dbReference type="GO" id="GO:0042178">
    <property type="term" value="P:xenobiotic catabolic process"/>
    <property type="evidence" value="ECO:0007669"/>
    <property type="project" value="UniProtKB-ARBA"/>
</dbReference>
<dbReference type="GO" id="GO:0006749">
    <property type="term" value="P:glutathione metabolic process"/>
    <property type="evidence" value="ECO:0007669"/>
    <property type="project" value="TreeGrafter"/>
</dbReference>
<evidence type="ECO:0000256" key="1">
    <source>
        <dbReference type="ARBA" id="ARBA00003701"/>
    </source>
</evidence>
<dbReference type="InterPro" id="IPR004046">
    <property type="entry name" value="GST_C"/>
</dbReference>
<dbReference type="EC" id="2.5.1.18" evidence="4"/>
<dbReference type="CDD" id="cd03075">
    <property type="entry name" value="GST_N_Mu"/>
    <property type="match status" value="1"/>
</dbReference>
<evidence type="ECO:0000259" key="8">
    <source>
        <dbReference type="PROSITE" id="PS50405"/>
    </source>
</evidence>
<evidence type="ECO:0000256" key="6">
    <source>
        <dbReference type="ARBA" id="ARBA00047960"/>
    </source>
</evidence>
<dbReference type="AlphaFoldDB" id="A0A089X408"/>
<protein>
    <recommendedName>
        <fullName evidence="4">glutathione transferase</fullName>
        <ecNumber evidence="4">2.5.1.18</ecNumber>
    </recommendedName>
</protein>
<proteinExistence type="evidence at transcript level"/>
<reference evidence="9" key="1">
    <citation type="submission" date="2014-06" db="EMBL/GenBank/DDBJ databases">
        <title>Sequence cloning of GSTs from T. cinnabarinus.</title>
        <authorList>
            <person name="Shen G."/>
        </authorList>
    </citation>
    <scope>NUCLEOTIDE SEQUENCE</scope>
</reference>
<dbReference type="InterPro" id="IPR004045">
    <property type="entry name" value="Glutathione_S-Trfase_N"/>
</dbReference>
<dbReference type="PANTHER" id="PTHR11571:SF222">
    <property type="entry name" value="GLUTATHIONE TRANSFERASE"/>
    <property type="match status" value="1"/>
</dbReference>
<comment type="similarity">
    <text evidence="2">Belongs to the GST superfamily. Mu family.</text>
</comment>
<dbReference type="InterPro" id="IPR010987">
    <property type="entry name" value="Glutathione-S-Trfase_C-like"/>
</dbReference>
<dbReference type="SFLD" id="SFLDG00363">
    <property type="entry name" value="AMPS_(cytGST):_Alpha-__Mu-__Pi"/>
    <property type="match status" value="1"/>
</dbReference>
<evidence type="ECO:0000256" key="4">
    <source>
        <dbReference type="ARBA" id="ARBA00012452"/>
    </source>
</evidence>
<name>A0A089X408_TETCI</name>
<dbReference type="GO" id="GO:0042802">
    <property type="term" value="F:identical protein binding"/>
    <property type="evidence" value="ECO:0007669"/>
    <property type="project" value="UniProtKB-ARBA"/>
</dbReference>
<evidence type="ECO:0000313" key="9">
    <source>
        <dbReference type="EMBL" id="AIR95629.1"/>
    </source>
</evidence>
<dbReference type="GO" id="GO:0004364">
    <property type="term" value="F:glutathione transferase activity"/>
    <property type="evidence" value="ECO:0007669"/>
    <property type="project" value="UniProtKB-EC"/>
</dbReference>
<dbReference type="PROSITE" id="PS50405">
    <property type="entry name" value="GST_CTER"/>
    <property type="match status" value="1"/>
</dbReference>
<dbReference type="InterPro" id="IPR040079">
    <property type="entry name" value="Glutathione_S-Trfase"/>
</dbReference>
<dbReference type="Gene3D" id="3.40.30.10">
    <property type="entry name" value="Glutaredoxin"/>
    <property type="match status" value="1"/>
</dbReference>
<comment type="function">
    <text evidence="1">Conjugation of reduced glutathione to a wide number of exogenous and endogenous hydrophobic electrophiles.</text>
</comment>
<dbReference type="InterPro" id="IPR050213">
    <property type="entry name" value="GST_superfamily"/>
</dbReference>
<feature type="domain" description="GST N-terminal" evidence="7">
    <location>
        <begin position="1"/>
        <end position="90"/>
    </location>
</feature>
<dbReference type="SMR" id="A0A089X408"/>
<sequence>MAPILGYWKIRGLCDPIRLLLAHTGQEYEMKEYSIGPEPGYDISEWLDEKFNLGLDFPNLPYYIDEEEGVKMTQTVAIIRYLARKHGLVGESDEETIKIEMVEQQAVELTLTCKRAFYSKDDDRFNQLKEEIFTSFPRKLIDLAKFLGGNAYIIGDRITYVDFLQWSILDYLRLFEESLFDEASSLKDYLTRIESLPGIERYRSSDDFKRLPITAPMAKFGGSIE</sequence>
<evidence type="ECO:0000256" key="2">
    <source>
        <dbReference type="ARBA" id="ARBA00005861"/>
    </source>
</evidence>
<evidence type="ECO:0000256" key="5">
    <source>
        <dbReference type="ARBA" id="ARBA00022679"/>
    </source>
</evidence>
<dbReference type="Pfam" id="PF14497">
    <property type="entry name" value="GST_C_3"/>
    <property type="match status" value="1"/>
</dbReference>
<dbReference type="PROSITE" id="PS50404">
    <property type="entry name" value="GST_NTER"/>
    <property type="match status" value="1"/>
</dbReference>
<dbReference type="PRINTS" id="PR01267">
    <property type="entry name" value="GSTRNSFRASEM"/>
</dbReference>
<comment type="catalytic activity">
    <reaction evidence="6">
        <text>RX + glutathione = an S-substituted glutathione + a halide anion + H(+)</text>
        <dbReference type="Rhea" id="RHEA:16437"/>
        <dbReference type="ChEBI" id="CHEBI:15378"/>
        <dbReference type="ChEBI" id="CHEBI:16042"/>
        <dbReference type="ChEBI" id="CHEBI:17792"/>
        <dbReference type="ChEBI" id="CHEBI:57925"/>
        <dbReference type="ChEBI" id="CHEBI:90779"/>
        <dbReference type="EC" id="2.5.1.18"/>
    </reaction>
</comment>
<dbReference type="Pfam" id="PF02798">
    <property type="entry name" value="GST_N"/>
    <property type="match status" value="1"/>
</dbReference>
<dbReference type="SFLD" id="SFLDS00019">
    <property type="entry name" value="Glutathione_Transferase_(cytos"/>
    <property type="match status" value="1"/>
</dbReference>
<dbReference type="SUPFAM" id="SSF47616">
    <property type="entry name" value="GST C-terminal domain-like"/>
    <property type="match status" value="1"/>
</dbReference>
<dbReference type="EMBL" id="KM076639">
    <property type="protein sequence ID" value="AIR95629.1"/>
    <property type="molecule type" value="mRNA"/>
</dbReference>
<dbReference type="FunFam" id="1.20.1050.10:FF:000101">
    <property type="entry name" value="Glutathione S-transferase Mu 4"/>
    <property type="match status" value="1"/>
</dbReference>
<keyword evidence="5" id="KW-0808">Transferase</keyword>
<accession>A0A089X408</accession>
<dbReference type="InterPro" id="IPR003081">
    <property type="entry name" value="GST_mu"/>
</dbReference>